<feature type="compositionally biased region" description="Low complexity" evidence="1">
    <location>
        <begin position="1"/>
        <end position="24"/>
    </location>
</feature>
<proteinExistence type="predicted"/>
<name>A0A5B7JKG5_PORTR</name>
<accession>A0A5B7JKG5</accession>
<keyword evidence="3" id="KW-1185">Reference proteome</keyword>
<dbReference type="EMBL" id="VSRR010095213">
    <property type="protein sequence ID" value="MPC93538.1"/>
    <property type="molecule type" value="Genomic_DNA"/>
</dbReference>
<evidence type="ECO:0000313" key="2">
    <source>
        <dbReference type="EMBL" id="MPC93538.1"/>
    </source>
</evidence>
<reference evidence="2 3" key="1">
    <citation type="submission" date="2019-05" db="EMBL/GenBank/DDBJ databases">
        <title>Another draft genome of Portunus trituberculatus and its Hox gene families provides insights of decapod evolution.</title>
        <authorList>
            <person name="Jeong J.-H."/>
            <person name="Song I."/>
            <person name="Kim S."/>
            <person name="Choi T."/>
            <person name="Kim D."/>
            <person name="Ryu S."/>
            <person name="Kim W."/>
        </authorList>
    </citation>
    <scope>NUCLEOTIDE SEQUENCE [LARGE SCALE GENOMIC DNA]</scope>
    <source>
        <tissue evidence="2">Muscle</tissue>
    </source>
</reference>
<feature type="region of interest" description="Disordered" evidence="1">
    <location>
        <begin position="1"/>
        <end position="76"/>
    </location>
</feature>
<dbReference type="Proteomes" id="UP000324222">
    <property type="component" value="Unassembled WGS sequence"/>
</dbReference>
<gene>
    <name evidence="2" type="ORF">E2C01_088671</name>
</gene>
<organism evidence="2 3">
    <name type="scientific">Portunus trituberculatus</name>
    <name type="common">Swimming crab</name>
    <name type="synonym">Neptunus trituberculatus</name>
    <dbReference type="NCBI Taxonomy" id="210409"/>
    <lineage>
        <taxon>Eukaryota</taxon>
        <taxon>Metazoa</taxon>
        <taxon>Ecdysozoa</taxon>
        <taxon>Arthropoda</taxon>
        <taxon>Crustacea</taxon>
        <taxon>Multicrustacea</taxon>
        <taxon>Malacostraca</taxon>
        <taxon>Eumalacostraca</taxon>
        <taxon>Eucarida</taxon>
        <taxon>Decapoda</taxon>
        <taxon>Pleocyemata</taxon>
        <taxon>Brachyura</taxon>
        <taxon>Eubrachyura</taxon>
        <taxon>Portunoidea</taxon>
        <taxon>Portunidae</taxon>
        <taxon>Portuninae</taxon>
        <taxon>Portunus</taxon>
    </lineage>
</organism>
<comment type="caution">
    <text evidence="2">The sequence shown here is derived from an EMBL/GenBank/DDBJ whole genome shotgun (WGS) entry which is preliminary data.</text>
</comment>
<dbReference type="AlphaFoldDB" id="A0A5B7JKG5"/>
<sequence>MSRSHSVSLTSGGSLVGPLGLGRPELWPAPGYDGGGAAGGAAGAAALPSPSPVTRGLGRREGREPGSSPPQDHINN</sequence>
<feature type="compositionally biased region" description="Gly residues" evidence="1">
    <location>
        <begin position="32"/>
        <end position="42"/>
    </location>
</feature>
<evidence type="ECO:0000256" key="1">
    <source>
        <dbReference type="SAM" id="MobiDB-lite"/>
    </source>
</evidence>
<protein>
    <submittedName>
        <fullName evidence="2">Uncharacterized protein</fullName>
    </submittedName>
</protein>
<evidence type="ECO:0000313" key="3">
    <source>
        <dbReference type="Proteomes" id="UP000324222"/>
    </source>
</evidence>